<dbReference type="InterPro" id="IPR029058">
    <property type="entry name" value="AB_hydrolase_fold"/>
</dbReference>
<gene>
    <name evidence="2" type="ORF">MPP7335_04949</name>
</gene>
<keyword evidence="3" id="KW-1185">Reference proteome</keyword>
<reference evidence="2 3" key="1">
    <citation type="submission" date="2018-05" db="EMBL/GenBank/DDBJ databases">
        <authorList>
            <consortium name="IHU Genomes"/>
        </authorList>
    </citation>
    <scope>NUCLEOTIDE SEQUENCE [LARGE SCALE GENOMIC DNA]</scope>
    <source>
        <strain evidence="2 3">P7335</strain>
    </source>
</reference>
<dbReference type="RefSeq" id="WP_083143924.1">
    <property type="nucleotide sequence ID" value="NZ_MVID01000011.1"/>
</dbReference>
<dbReference type="AlphaFoldDB" id="A0A375YPU3"/>
<dbReference type="GO" id="GO:0003824">
    <property type="term" value="F:catalytic activity"/>
    <property type="evidence" value="ECO:0007669"/>
    <property type="project" value="UniProtKB-ARBA"/>
</dbReference>
<evidence type="ECO:0000313" key="3">
    <source>
        <dbReference type="Proteomes" id="UP000252008"/>
    </source>
</evidence>
<dbReference type="Pfam" id="PF12697">
    <property type="entry name" value="Abhydrolase_6"/>
    <property type="match status" value="1"/>
</dbReference>
<evidence type="ECO:0000259" key="1">
    <source>
        <dbReference type="Pfam" id="PF12697"/>
    </source>
</evidence>
<name>A0A375YPU3_MYCPF</name>
<proteinExistence type="predicted"/>
<feature type="domain" description="AB hydrolase-1" evidence="1">
    <location>
        <begin position="33"/>
        <end position="261"/>
    </location>
</feature>
<dbReference type="InterPro" id="IPR000073">
    <property type="entry name" value="AB_hydrolase_1"/>
</dbReference>
<dbReference type="SUPFAM" id="SSF53474">
    <property type="entry name" value="alpha/beta-Hydrolases"/>
    <property type="match status" value="1"/>
</dbReference>
<protein>
    <recommendedName>
        <fullName evidence="1">AB hydrolase-1 domain-containing protein</fullName>
    </recommendedName>
</protein>
<organism evidence="2 3">
    <name type="scientific">Mycolicibacterium parafortuitum</name>
    <name type="common">Mycobacterium parafortuitum</name>
    <dbReference type="NCBI Taxonomy" id="39692"/>
    <lineage>
        <taxon>Bacteria</taxon>
        <taxon>Bacillati</taxon>
        <taxon>Actinomycetota</taxon>
        <taxon>Actinomycetes</taxon>
        <taxon>Mycobacteriales</taxon>
        <taxon>Mycobacteriaceae</taxon>
        <taxon>Mycolicibacterium</taxon>
    </lineage>
</organism>
<dbReference type="Proteomes" id="UP000252008">
    <property type="component" value="Unassembled WGS sequence"/>
</dbReference>
<dbReference type="Gene3D" id="3.40.50.1820">
    <property type="entry name" value="alpha/beta hydrolase"/>
    <property type="match status" value="1"/>
</dbReference>
<evidence type="ECO:0000313" key="2">
    <source>
        <dbReference type="EMBL" id="SRX83175.1"/>
    </source>
</evidence>
<sequence>MTASAAPRPRVVLVDGVPMSALVAQVPQPRAIILAVHGGATSAAYFDCPGRPDLSLLRIAAGAGFTTIALDRPGYGSSAVYAGEFADPARRVAFAAGAVDKILGDGDRGAGLFIVGHSAGCELTLRMATAREDVIGVELAGTGLRYTPTAWTIIRDATVTSRPGGLRDLLWEPADLYPAEVLTGALSAPGVRYEGEVTAHWARRDFPALAARLSAPVQFSVADNEKVWESGPEALAAIAGLFTASERVAVNEMAGSGHNLSVGLSAGDYHRKILSFIDECIAGPHGRDQKQVEAS</sequence>
<accession>A0A375YPU3</accession>
<dbReference type="STRING" id="39692.BST38_13945"/>
<dbReference type="EMBL" id="UEGS01000001">
    <property type="protein sequence ID" value="SRX83175.1"/>
    <property type="molecule type" value="Genomic_DNA"/>
</dbReference>